<dbReference type="AlphaFoldDB" id="A0A5J5EMR4"/>
<evidence type="ECO:0000259" key="2">
    <source>
        <dbReference type="Pfam" id="PF25484"/>
    </source>
</evidence>
<organism evidence="3 4">
    <name type="scientific">Sphaerosporella brunnea</name>
    <dbReference type="NCBI Taxonomy" id="1250544"/>
    <lineage>
        <taxon>Eukaryota</taxon>
        <taxon>Fungi</taxon>
        <taxon>Dikarya</taxon>
        <taxon>Ascomycota</taxon>
        <taxon>Pezizomycotina</taxon>
        <taxon>Pezizomycetes</taxon>
        <taxon>Pezizales</taxon>
        <taxon>Pyronemataceae</taxon>
        <taxon>Sphaerosporella</taxon>
    </lineage>
</organism>
<sequence length="169" mass="18551">MGFFHLSTFVAAGLLLFSQLASAQQKFYLRSQATDGGPSRFSNLYPSSYHTGAGMSILALTPDRKGSIKSYLKDTRMMADLGTSFPWGWMHGSEGGYGSWAPMNLVAGGGDEGFEIDKYTGGGVRWEGNEWVACDWAYGVTQLFYYAHGHYTPLPCSCAKIKLVPEYNL</sequence>
<feature type="chain" id="PRO_5023837535" description="DUF7907 domain-containing protein" evidence="1">
    <location>
        <begin position="24"/>
        <end position="169"/>
    </location>
</feature>
<dbReference type="Proteomes" id="UP000326924">
    <property type="component" value="Unassembled WGS sequence"/>
</dbReference>
<comment type="caution">
    <text evidence="3">The sequence shown here is derived from an EMBL/GenBank/DDBJ whole genome shotgun (WGS) entry which is preliminary data.</text>
</comment>
<proteinExistence type="predicted"/>
<evidence type="ECO:0000256" key="1">
    <source>
        <dbReference type="SAM" id="SignalP"/>
    </source>
</evidence>
<dbReference type="Pfam" id="PF25484">
    <property type="entry name" value="DUF7907"/>
    <property type="match status" value="1"/>
</dbReference>
<feature type="domain" description="DUF7907" evidence="2">
    <location>
        <begin position="25"/>
        <end position="167"/>
    </location>
</feature>
<name>A0A5J5EMR4_9PEZI</name>
<gene>
    <name evidence="3" type="ORF">FN846DRAFT_816425</name>
</gene>
<dbReference type="OrthoDB" id="3518533at2759"/>
<dbReference type="EMBL" id="VXIS01000185">
    <property type="protein sequence ID" value="KAA8898452.1"/>
    <property type="molecule type" value="Genomic_DNA"/>
</dbReference>
<dbReference type="InterPro" id="IPR057229">
    <property type="entry name" value="DUF7907"/>
</dbReference>
<feature type="signal peptide" evidence="1">
    <location>
        <begin position="1"/>
        <end position="23"/>
    </location>
</feature>
<evidence type="ECO:0000313" key="3">
    <source>
        <dbReference type="EMBL" id="KAA8898452.1"/>
    </source>
</evidence>
<dbReference type="InParanoid" id="A0A5J5EMR4"/>
<reference evidence="3 4" key="1">
    <citation type="submission" date="2019-09" db="EMBL/GenBank/DDBJ databases">
        <title>Draft genome of the ectomycorrhizal ascomycete Sphaerosporella brunnea.</title>
        <authorList>
            <consortium name="DOE Joint Genome Institute"/>
            <person name="Benucci G.M."/>
            <person name="Marozzi G."/>
            <person name="Antonielli L."/>
            <person name="Sanchez S."/>
            <person name="Marco P."/>
            <person name="Wang X."/>
            <person name="Falini L.B."/>
            <person name="Barry K."/>
            <person name="Haridas S."/>
            <person name="Lipzen A."/>
            <person name="Labutti K."/>
            <person name="Grigoriev I.V."/>
            <person name="Murat C."/>
            <person name="Martin F."/>
            <person name="Albertini E."/>
            <person name="Donnini D."/>
            <person name="Bonito G."/>
        </authorList>
    </citation>
    <scope>NUCLEOTIDE SEQUENCE [LARGE SCALE GENOMIC DNA]</scope>
    <source>
        <strain evidence="3 4">Sb_GMNB300</strain>
    </source>
</reference>
<keyword evidence="1" id="KW-0732">Signal</keyword>
<protein>
    <recommendedName>
        <fullName evidence="2">DUF7907 domain-containing protein</fullName>
    </recommendedName>
</protein>
<accession>A0A5J5EMR4</accession>
<evidence type="ECO:0000313" key="4">
    <source>
        <dbReference type="Proteomes" id="UP000326924"/>
    </source>
</evidence>
<keyword evidence="4" id="KW-1185">Reference proteome</keyword>